<keyword evidence="1" id="KW-0472">Membrane</keyword>
<feature type="transmembrane region" description="Helical" evidence="1">
    <location>
        <begin position="204"/>
        <end position="223"/>
    </location>
</feature>
<keyword evidence="1" id="KW-1133">Transmembrane helix</keyword>
<organism evidence="2 3">
    <name type="scientific">Hydnum rufescens UP504</name>
    <dbReference type="NCBI Taxonomy" id="1448309"/>
    <lineage>
        <taxon>Eukaryota</taxon>
        <taxon>Fungi</taxon>
        <taxon>Dikarya</taxon>
        <taxon>Basidiomycota</taxon>
        <taxon>Agaricomycotina</taxon>
        <taxon>Agaricomycetes</taxon>
        <taxon>Cantharellales</taxon>
        <taxon>Hydnaceae</taxon>
        <taxon>Hydnum</taxon>
    </lineage>
</organism>
<feature type="transmembrane region" description="Helical" evidence="1">
    <location>
        <begin position="12"/>
        <end position="31"/>
    </location>
</feature>
<evidence type="ECO:0000313" key="3">
    <source>
        <dbReference type="Proteomes" id="UP000886523"/>
    </source>
</evidence>
<feature type="transmembrane region" description="Helical" evidence="1">
    <location>
        <begin position="259"/>
        <end position="278"/>
    </location>
</feature>
<reference evidence="2" key="1">
    <citation type="journal article" date="2020" name="Nat. Commun.">
        <title>Large-scale genome sequencing of mycorrhizal fungi provides insights into the early evolution of symbiotic traits.</title>
        <authorList>
            <person name="Miyauchi S."/>
            <person name="Kiss E."/>
            <person name="Kuo A."/>
            <person name="Drula E."/>
            <person name="Kohler A."/>
            <person name="Sanchez-Garcia M."/>
            <person name="Morin E."/>
            <person name="Andreopoulos B."/>
            <person name="Barry K.W."/>
            <person name="Bonito G."/>
            <person name="Buee M."/>
            <person name="Carver A."/>
            <person name="Chen C."/>
            <person name="Cichocki N."/>
            <person name="Clum A."/>
            <person name="Culley D."/>
            <person name="Crous P.W."/>
            <person name="Fauchery L."/>
            <person name="Girlanda M."/>
            <person name="Hayes R.D."/>
            <person name="Keri Z."/>
            <person name="LaButti K."/>
            <person name="Lipzen A."/>
            <person name="Lombard V."/>
            <person name="Magnuson J."/>
            <person name="Maillard F."/>
            <person name="Murat C."/>
            <person name="Nolan M."/>
            <person name="Ohm R.A."/>
            <person name="Pangilinan J."/>
            <person name="Pereira M.F."/>
            <person name="Perotto S."/>
            <person name="Peter M."/>
            <person name="Pfister S."/>
            <person name="Riley R."/>
            <person name="Sitrit Y."/>
            <person name="Stielow J.B."/>
            <person name="Szollosi G."/>
            <person name="Zifcakova L."/>
            <person name="Stursova M."/>
            <person name="Spatafora J.W."/>
            <person name="Tedersoo L."/>
            <person name="Vaario L.M."/>
            <person name="Yamada A."/>
            <person name="Yan M."/>
            <person name="Wang P."/>
            <person name="Xu J."/>
            <person name="Bruns T."/>
            <person name="Baldrian P."/>
            <person name="Vilgalys R."/>
            <person name="Dunand C."/>
            <person name="Henrissat B."/>
            <person name="Grigoriev I.V."/>
            <person name="Hibbett D."/>
            <person name="Nagy L.G."/>
            <person name="Martin F.M."/>
        </authorList>
    </citation>
    <scope>NUCLEOTIDE SEQUENCE</scope>
    <source>
        <strain evidence="2">UP504</strain>
    </source>
</reference>
<comment type="caution">
    <text evidence="2">The sequence shown here is derived from an EMBL/GenBank/DDBJ whole genome shotgun (WGS) entry which is preliminary data.</text>
</comment>
<evidence type="ECO:0000313" key="2">
    <source>
        <dbReference type="EMBL" id="KAF9509761.1"/>
    </source>
</evidence>
<dbReference type="EMBL" id="MU129029">
    <property type="protein sequence ID" value="KAF9509761.1"/>
    <property type="molecule type" value="Genomic_DNA"/>
</dbReference>
<gene>
    <name evidence="2" type="ORF">BS47DRAFT_1396606</name>
</gene>
<name>A0A9P6ARW9_9AGAM</name>
<evidence type="ECO:0000256" key="1">
    <source>
        <dbReference type="SAM" id="Phobius"/>
    </source>
</evidence>
<dbReference type="Proteomes" id="UP000886523">
    <property type="component" value="Unassembled WGS sequence"/>
</dbReference>
<dbReference type="OrthoDB" id="2575000at2759"/>
<keyword evidence="1" id="KW-0812">Transmembrane</keyword>
<feature type="transmembrane region" description="Helical" evidence="1">
    <location>
        <begin position="160"/>
        <end position="183"/>
    </location>
</feature>
<sequence length="286" mass="31084">MISNTSIWIVRYLAPILFLTSIFLSVFSFVGPVPRFHSSVSLVTVSPMNITVGKVLSRRTSFDLAVTGGRRIPREANIATVLNARSTVDGPTVLVGPLAKQPWKAGMYQRKLARNLWYESLQMTKGLSNDDTVLFEDYSFLPSAAPKSALATSIPETTPVFYLVALIFSLLFFSLFTIASLAISSPKVPKPIAVLNSHSLVTKIITSLGVLGFVIALLSSLVWRVSFGRDVDEFNSRIAAANGNPALIATLSNGFTMMWVAYAFQAPLLICALFKLHLQALPAAKA</sequence>
<protein>
    <submittedName>
        <fullName evidence="2">Uncharacterized protein</fullName>
    </submittedName>
</protein>
<proteinExistence type="predicted"/>
<dbReference type="AlphaFoldDB" id="A0A9P6ARW9"/>
<keyword evidence="3" id="KW-1185">Reference proteome</keyword>
<accession>A0A9P6ARW9</accession>